<reference evidence="2" key="1">
    <citation type="submission" date="2022-10" db="EMBL/GenBank/DDBJ databases">
        <authorList>
            <person name="Koch H."/>
        </authorList>
    </citation>
    <scope>NUCLEOTIDE SEQUENCE</scope>
    <source>
        <strain evidence="2">DNF</strain>
    </source>
</reference>
<dbReference type="Proteomes" id="UP001179121">
    <property type="component" value="Chromosome"/>
</dbReference>
<keyword evidence="1" id="KW-0812">Transmembrane</keyword>
<gene>
    <name evidence="2" type="ORF">DNFV4_03206</name>
</gene>
<dbReference type="RefSeq" id="WP_289269488.1">
    <property type="nucleotide sequence ID" value="NZ_OX365700.1"/>
</dbReference>
<sequence length="216" mass="23513">MDQTTDAVEQDITSIVATREAIADKLKLLERRVEETFHNSREAVHRFVREGTSTMERAATIGNGARMIAKHAEERPWALFGAAIAFGFLAGRLAGQARRRVYPYYTPSAKGAGVMPEKGKAGGNRTDGIYPYYPTGSVAGSPSAASGSRPARQTVQTPFFVSLIEGLREEATAELGHMQTVLLQAGRKLLRDVLRDLIPISTPHRPIERGKPAAGR</sequence>
<keyword evidence="1" id="KW-0472">Membrane</keyword>
<keyword evidence="1" id="KW-1133">Transmembrane helix</keyword>
<organism evidence="2 3">
    <name type="scientific">Nitrospira tepida</name>
    <dbReference type="NCBI Taxonomy" id="2973512"/>
    <lineage>
        <taxon>Bacteria</taxon>
        <taxon>Pseudomonadati</taxon>
        <taxon>Nitrospirota</taxon>
        <taxon>Nitrospiria</taxon>
        <taxon>Nitrospirales</taxon>
        <taxon>Nitrospiraceae</taxon>
        <taxon>Nitrospira</taxon>
    </lineage>
</organism>
<protein>
    <recommendedName>
        <fullName evidence="4">DUF3618 domain-containing protein</fullName>
    </recommendedName>
</protein>
<evidence type="ECO:0000313" key="2">
    <source>
        <dbReference type="EMBL" id="CAI4032776.1"/>
    </source>
</evidence>
<proteinExistence type="predicted"/>
<evidence type="ECO:0008006" key="4">
    <source>
        <dbReference type="Google" id="ProtNLM"/>
    </source>
</evidence>
<evidence type="ECO:0000256" key="1">
    <source>
        <dbReference type="SAM" id="Phobius"/>
    </source>
</evidence>
<accession>A0AA86T6X6</accession>
<name>A0AA86T6X6_9BACT</name>
<dbReference type="EMBL" id="OX365700">
    <property type="protein sequence ID" value="CAI4032776.1"/>
    <property type="molecule type" value="Genomic_DNA"/>
</dbReference>
<feature type="transmembrane region" description="Helical" evidence="1">
    <location>
        <begin position="77"/>
        <end position="95"/>
    </location>
</feature>
<keyword evidence="3" id="KW-1185">Reference proteome</keyword>
<dbReference type="AlphaFoldDB" id="A0AA86T6X6"/>
<evidence type="ECO:0000313" key="3">
    <source>
        <dbReference type="Proteomes" id="UP001179121"/>
    </source>
</evidence>
<dbReference type="KEGG" id="nti:DNFV4_03206"/>